<dbReference type="EMBL" id="QUZK01000041">
    <property type="protein sequence ID" value="RFF29814.1"/>
    <property type="molecule type" value="Genomic_DNA"/>
</dbReference>
<protein>
    <submittedName>
        <fullName evidence="4">Bax protein</fullName>
    </submittedName>
</protein>
<dbReference type="PANTHER" id="PTHR40572">
    <property type="entry name" value="PROTEIN BAX"/>
    <property type="match status" value="1"/>
</dbReference>
<dbReference type="PANTHER" id="PTHR40572:SF1">
    <property type="entry name" value="PROTEIN BAX"/>
    <property type="match status" value="1"/>
</dbReference>
<evidence type="ECO:0000313" key="4">
    <source>
        <dbReference type="EMBL" id="RFF29814.1"/>
    </source>
</evidence>
<keyword evidence="5" id="KW-1185">Reference proteome</keyword>
<comment type="caution">
    <text evidence="4">The sequence shown here is derived from an EMBL/GenBank/DDBJ whole genome shotgun (WGS) entry which is preliminary data.</text>
</comment>
<dbReference type="RefSeq" id="WP_116651048.1">
    <property type="nucleotide sequence ID" value="NZ_QUZK01000041.1"/>
</dbReference>
<evidence type="ECO:0000259" key="3">
    <source>
        <dbReference type="Pfam" id="PF01832"/>
    </source>
</evidence>
<reference evidence="4 5" key="1">
    <citation type="submission" date="2018-08" db="EMBL/GenBank/DDBJ databases">
        <title>Wenzhouxiangella salilacus sp. nov., a novel bacterium isolated from a saline lake in Xinjiang Province, China.</title>
        <authorList>
            <person name="Han S."/>
        </authorList>
    </citation>
    <scope>NUCLEOTIDE SEQUENCE [LARGE SCALE GENOMIC DNA]</scope>
    <source>
        <strain evidence="4 5">XDB06</strain>
    </source>
</reference>
<dbReference type="GO" id="GO:0004040">
    <property type="term" value="F:amidase activity"/>
    <property type="evidence" value="ECO:0007669"/>
    <property type="project" value="InterPro"/>
</dbReference>
<name>A0A3E1K716_9GAMM</name>
<evidence type="ECO:0000256" key="2">
    <source>
        <dbReference type="SAM" id="Phobius"/>
    </source>
</evidence>
<evidence type="ECO:0000256" key="1">
    <source>
        <dbReference type="SAM" id="MobiDB-lite"/>
    </source>
</evidence>
<feature type="transmembrane region" description="Helical" evidence="2">
    <location>
        <begin position="26"/>
        <end position="45"/>
    </location>
</feature>
<dbReference type="AlphaFoldDB" id="A0A3E1K716"/>
<keyword evidence="2" id="KW-0472">Membrane</keyword>
<feature type="domain" description="Mannosyl-glycoprotein endo-beta-N-acetylglucosamidase-like" evidence="3">
    <location>
        <begin position="140"/>
        <end position="263"/>
    </location>
</feature>
<dbReference type="Pfam" id="PF01832">
    <property type="entry name" value="Glucosaminidase"/>
    <property type="match status" value="1"/>
</dbReference>
<dbReference type="OrthoDB" id="9788155at2"/>
<sequence length="287" mass="32296">MNEETEASRATRNKGPRLAPRQPSRWASEGVVVLAIVLVAGYALLRPAPETLPDFNAFERVEERKQAFFGFLAPIVVSENERVLEQRRQLLEIAPRVADGERLPFLDRRWMKNLAAEYELAWPGESREETLALLLRRVDTVPAPLALVQAAKESGWGRSRFARQGNNLFGHWCYARGCGIVPSRRNTDAAHEVAAFDSVRESVRRYINNLNTHPSYLPLRRIRLDEREAGRRPQALSLADGLIRYSERREAYVEEIKQIIRANRELIGQAMNDDSAASASAAAAGAP</sequence>
<feature type="region of interest" description="Disordered" evidence="1">
    <location>
        <begin position="1"/>
        <end position="22"/>
    </location>
</feature>
<keyword evidence="2" id="KW-0812">Transmembrane</keyword>
<evidence type="ECO:0000313" key="5">
    <source>
        <dbReference type="Proteomes" id="UP000260351"/>
    </source>
</evidence>
<dbReference type="Proteomes" id="UP000260351">
    <property type="component" value="Unassembled WGS sequence"/>
</dbReference>
<dbReference type="Gene3D" id="1.10.530.10">
    <property type="match status" value="1"/>
</dbReference>
<accession>A0A3E1K716</accession>
<gene>
    <name evidence="4" type="ORF">DZC52_10210</name>
</gene>
<organism evidence="4 5">
    <name type="scientific">Wenzhouxiangella sediminis</name>
    <dbReference type="NCBI Taxonomy" id="1792836"/>
    <lineage>
        <taxon>Bacteria</taxon>
        <taxon>Pseudomonadati</taxon>
        <taxon>Pseudomonadota</taxon>
        <taxon>Gammaproteobacteria</taxon>
        <taxon>Chromatiales</taxon>
        <taxon>Wenzhouxiangellaceae</taxon>
        <taxon>Wenzhouxiangella</taxon>
    </lineage>
</organism>
<keyword evidence="2" id="KW-1133">Transmembrane helix</keyword>
<proteinExistence type="predicted"/>
<dbReference type="InterPro" id="IPR053195">
    <property type="entry name" value="Bax-like"/>
</dbReference>
<dbReference type="InterPro" id="IPR002901">
    <property type="entry name" value="MGlyc_endo_b_GlcNAc-like_dom"/>
</dbReference>